<comment type="caution">
    <text evidence="7">The sequence shown here is derived from an EMBL/GenBank/DDBJ whole genome shotgun (WGS) entry which is preliminary data.</text>
</comment>
<dbReference type="Pfam" id="PF04082">
    <property type="entry name" value="Fungal_trans"/>
    <property type="match status" value="1"/>
</dbReference>
<name>A0A9P6KN03_9PLEO</name>
<protein>
    <submittedName>
        <fullName evidence="7">Cutinase transcription factor 1 alpha</fullName>
    </submittedName>
</protein>
<dbReference type="OrthoDB" id="5121955at2759"/>
<evidence type="ECO:0000259" key="6">
    <source>
        <dbReference type="SMART" id="SM00906"/>
    </source>
</evidence>
<dbReference type="GO" id="GO:0003677">
    <property type="term" value="F:DNA binding"/>
    <property type="evidence" value="ECO:0007669"/>
    <property type="project" value="UniProtKB-KW"/>
</dbReference>
<dbReference type="AlphaFoldDB" id="A0A9P6KN03"/>
<keyword evidence="4" id="KW-0804">Transcription</keyword>
<keyword evidence="1" id="KW-0862">Zinc</keyword>
<keyword evidence="5" id="KW-0539">Nucleus</keyword>
<keyword evidence="2" id="KW-0805">Transcription regulation</keyword>
<sequence length="378" mass="42799">MLFIGVIHCEEPTLEELGWGNPHRAKYQLYSRAKDIHDAEYKTKKLIVIQALFLMSFWGAAQTKAFHRSGSENENYSTKLRRRIWWAIYVRERQCSSALGLPNRIRDDDCDVGMLSEADFELAFDPSTPSTSASMLHLVYNNLHILLHRSAFIAEEDPDAEAANFALHVAARNSRIVQDMLSGGTIGHAQIHVITNLFNTLCIHVAHLRRSNGTTQTIAEHRAKLCLLGLQEQQRTWEVTNWVLQLFFQYLDRTTAARLVTEADGVGIMCAASHAENLNPARVGAAPDREQSHELETSGALERIRWCRVEILTMQSRLGPGLRIRRISICSRRLRVTSGFGEGGMLDWSPEAVSHFAGFDQFTSKLSYFSRRCLEATR</sequence>
<feature type="domain" description="Xylanolytic transcriptional activator regulatory" evidence="6">
    <location>
        <begin position="54"/>
        <end position="121"/>
    </location>
</feature>
<reference evidence="7" key="1">
    <citation type="journal article" date="2020" name="Mol. Plant Microbe Interact.">
        <title>Genome Sequence of the Biocontrol Agent Coniothyrium minitans strain Conio (IMI 134523).</title>
        <authorList>
            <person name="Patel D."/>
            <person name="Shittu T.A."/>
            <person name="Baroncelli R."/>
            <person name="Muthumeenakshi S."/>
            <person name="Osborne T.H."/>
            <person name="Janganan T.K."/>
            <person name="Sreenivasaprasad S."/>
        </authorList>
    </citation>
    <scope>NUCLEOTIDE SEQUENCE</scope>
    <source>
        <strain evidence="7">Conio</strain>
    </source>
</reference>
<evidence type="ECO:0000256" key="1">
    <source>
        <dbReference type="ARBA" id="ARBA00022833"/>
    </source>
</evidence>
<evidence type="ECO:0000256" key="3">
    <source>
        <dbReference type="ARBA" id="ARBA00023125"/>
    </source>
</evidence>
<keyword evidence="3" id="KW-0238">DNA-binding</keyword>
<organism evidence="7 8">
    <name type="scientific">Paraphaeosphaeria minitans</name>
    <dbReference type="NCBI Taxonomy" id="565426"/>
    <lineage>
        <taxon>Eukaryota</taxon>
        <taxon>Fungi</taxon>
        <taxon>Dikarya</taxon>
        <taxon>Ascomycota</taxon>
        <taxon>Pezizomycotina</taxon>
        <taxon>Dothideomycetes</taxon>
        <taxon>Pleosporomycetidae</taxon>
        <taxon>Pleosporales</taxon>
        <taxon>Massarineae</taxon>
        <taxon>Didymosphaeriaceae</taxon>
        <taxon>Paraphaeosphaeria</taxon>
    </lineage>
</organism>
<accession>A0A9P6KN03</accession>
<evidence type="ECO:0000256" key="4">
    <source>
        <dbReference type="ARBA" id="ARBA00023163"/>
    </source>
</evidence>
<dbReference type="EMBL" id="WJXW01000010">
    <property type="protein sequence ID" value="KAF9732517.1"/>
    <property type="molecule type" value="Genomic_DNA"/>
</dbReference>
<evidence type="ECO:0000313" key="8">
    <source>
        <dbReference type="Proteomes" id="UP000756921"/>
    </source>
</evidence>
<dbReference type="CDD" id="cd12148">
    <property type="entry name" value="fungal_TF_MHR"/>
    <property type="match status" value="1"/>
</dbReference>
<dbReference type="GO" id="GO:0008270">
    <property type="term" value="F:zinc ion binding"/>
    <property type="evidence" value="ECO:0007669"/>
    <property type="project" value="InterPro"/>
</dbReference>
<gene>
    <name evidence="7" type="ORF">PMIN01_09375</name>
</gene>
<dbReference type="Proteomes" id="UP000756921">
    <property type="component" value="Unassembled WGS sequence"/>
</dbReference>
<dbReference type="PANTHER" id="PTHR47171">
    <property type="entry name" value="FARA-RELATED"/>
    <property type="match status" value="1"/>
</dbReference>
<dbReference type="PANTHER" id="PTHR47171:SF1">
    <property type="entry name" value="ZN(II)2CYS6 TRANSCRIPTION FACTOR (EUROFUNG)"/>
    <property type="match status" value="1"/>
</dbReference>
<dbReference type="SMART" id="SM00906">
    <property type="entry name" value="Fungal_trans"/>
    <property type="match status" value="1"/>
</dbReference>
<evidence type="ECO:0000256" key="5">
    <source>
        <dbReference type="ARBA" id="ARBA00023242"/>
    </source>
</evidence>
<evidence type="ECO:0000313" key="7">
    <source>
        <dbReference type="EMBL" id="KAF9732517.1"/>
    </source>
</evidence>
<dbReference type="GO" id="GO:0006351">
    <property type="term" value="P:DNA-templated transcription"/>
    <property type="evidence" value="ECO:0007669"/>
    <property type="project" value="InterPro"/>
</dbReference>
<dbReference type="InterPro" id="IPR007219">
    <property type="entry name" value="XnlR_reg_dom"/>
</dbReference>
<dbReference type="InterPro" id="IPR052073">
    <property type="entry name" value="Amide_Lactam_Regulators"/>
</dbReference>
<keyword evidence="8" id="KW-1185">Reference proteome</keyword>
<evidence type="ECO:0000256" key="2">
    <source>
        <dbReference type="ARBA" id="ARBA00023015"/>
    </source>
</evidence>
<proteinExistence type="predicted"/>